<comment type="caution">
    <text evidence="8">The sequence shown here is derived from an EMBL/GenBank/DDBJ whole genome shotgun (WGS) entry which is preliminary data.</text>
</comment>
<keyword evidence="3" id="KW-0325">Glycoprotein</keyword>
<dbReference type="InterPro" id="IPR001254">
    <property type="entry name" value="Trypsin_dom"/>
</dbReference>
<evidence type="ECO:0000256" key="6">
    <source>
        <dbReference type="SAM" id="MobiDB-lite"/>
    </source>
</evidence>
<feature type="domain" description="Peptidase S1" evidence="7">
    <location>
        <begin position="19"/>
        <end position="253"/>
    </location>
</feature>
<evidence type="ECO:0000259" key="7">
    <source>
        <dbReference type="PROSITE" id="PS50240"/>
    </source>
</evidence>
<keyword evidence="2" id="KW-1015">Disulfide bond</keyword>
<dbReference type="OrthoDB" id="6357057at2759"/>
<dbReference type="PROSITE" id="PS50240">
    <property type="entry name" value="TRYPSIN_DOM"/>
    <property type="match status" value="2"/>
</dbReference>
<protein>
    <submittedName>
        <fullName evidence="8">Trypsin domain containing protein</fullName>
    </submittedName>
</protein>
<dbReference type="InterPro" id="IPR001314">
    <property type="entry name" value="Peptidase_S1A"/>
</dbReference>
<dbReference type="PANTHER" id="PTHR24252:SF7">
    <property type="entry name" value="HYALIN"/>
    <property type="match status" value="1"/>
</dbReference>
<reference evidence="8 9" key="1">
    <citation type="submission" date="2017-03" db="EMBL/GenBank/DDBJ databases">
        <title>Genome of the blue death feigning beetle - Asbolus verrucosus.</title>
        <authorList>
            <person name="Rider S.D."/>
        </authorList>
    </citation>
    <scope>NUCLEOTIDE SEQUENCE [LARGE SCALE GENOMIC DNA]</scope>
    <source>
        <strain evidence="8">Butters</strain>
        <tissue evidence="8">Head and leg muscle</tissue>
    </source>
</reference>
<dbReference type="PROSITE" id="PS00135">
    <property type="entry name" value="TRYPSIN_SER"/>
    <property type="match status" value="1"/>
</dbReference>
<evidence type="ECO:0000256" key="1">
    <source>
        <dbReference type="ARBA" id="ARBA00022729"/>
    </source>
</evidence>
<dbReference type="CDD" id="cd00190">
    <property type="entry name" value="Tryp_SPc"/>
    <property type="match status" value="2"/>
</dbReference>
<keyword evidence="5" id="KW-0720">Serine protease</keyword>
<name>A0A482W960_ASBVE</name>
<gene>
    <name evidence="8" type="ORF">BDFB_010340</name>
</gene>
<evidence type="ECO:0000256" key="5">
    <source>
        <dbReference type="RuleBase" id="RU363034"/>
    </source>
</evidence>
<dbReference type="STRING" id="1661398.A0A482W960"/>
<dbReference type="EMBL" id="QDEB01014957">
    <property type="protein sequence ID" value="RZC41692.1"/>
    <property type="molecule type" value="Genomic_DNA"/>
</dbReference>
<dbReference type="PROSITE" id="PS00134">
    <property type="entry name" value="TRYPSIN_HIS"/>
    <property type="match status" value="1"/>
</dbReference>
<feature type="region of interest" description="Disordered" evidence="6">
    <location>
        <begin position="1"/>
        <end position="22"/>
    </location>
</feature>
<evidence type="ECO:0000256" key="2">
    <source>
        <dbReference type="ARBA" id="ARBA00023157"/>
    </source>
</evidence>
<accession>A0A482W960</accession>
<dbReference type="PANTHER" id="PTHR24252">
    <property type="entry name" value="ACROSIN-RELATED"/>
    <property type="match status" value="1"/>
</dbReference>
<dbReference type="SMART" id="SM00020">
    <property type="entry name" value="Tryp_SPc"/>
    <property type="match status" value="2"/>
</dbReference>
<keyword evidence="1" id="KW-0732">Signal</keyword>
<evidence type="ECO:0000313" key="8">
    <source>
        <dbReference type="EMBL" id="RZC41692.1"/>
    </source>
</evidence>
<dbReference type="Proteomes" id="UP000292052">
    <property type="component" value="Unassembled WGS sequence"/>
</dbReference>
<dbReference type="SUPFAM" id="SSF50494">
    <property type="entry name" value="Trypsin-like serine proteases"/>
    <property type="match status" value="2"/>
</dbReference>
<dbReference type="FunFam" id="2.40.10.10:FF:000028">
    <property type="entry name" value="Serine protease easter"/>
    <property type="match status" value="2"/>
</dbReference>
<keyword evidence="5" id="KW-0378">Hydrolase</keyword>
<evidence type="ECO:0000313" key="9">
    <source>
        <dbReference type="Proteomes" id="UP000292052"/>
    </source>
</evidence>
<proteinExistence type="inferred from homology"/>
<keyword evidence="9" id="KW-1185">Reference proteome</keyword>
<dbReference type="InterPro" id="IPR009003">
    <property type="entry name" value="Peptidase_S1_PA"/>
</dbReference>
<keyword evidence="5" id="KW-0645">Protease</keyword>
<feature type="compositionally biased region" description="Basic and acidic residues" evidence="6">
    <location>
        <begin position="1"/>
        <end position="10"/>
    </location>
</feature>
<dbReference type="Gene3D" id="2.40.10.10">
    <property type="entry name" value="Trypsin-like serine proteases"/>
    <property type="match status" value="3"/>
</dbReference>
<dbReference type="GO" id="GO:0004252">
    <property type="term" value="F:serine-type endopeptidase activity"/>
    <property type="evidence" value="ECO:0007669"/>
    <property type="project" value="InterPro"/>
</dbReference>
<evidence type="ECO:0000256" key="4">
    <source>
        <dbReference type="ARBA" id="ARBA00024195"/>
    </source>
</evidence>
<dbReference type="GO" id="GO:0006508">
    <property type="term" value="P:proteolysis"/>
    <property type="evidence" value="ECO:0007669"/>
    <property type="project" value="UniProtKB-KW"/>
</dbReference>
<dbReference type="AlphaFoldDB" id="A0A482W960"/>
<dbReference type="InterPro" id="IPR018114">
    <property type="entry name" value="TRYPSIN_HIS"/>
</dbReference>
<comment type="similarity">
    <text evidence="4">Belongs to the peptidase S1 family. CLIP subfamily.</text>
</comment>
<dbReference type="PRINTS" id="PR00722">
    <property type="entry name" value="CHYMOTRYPSIN"/>
</dbReference>
<organism evidence="8 9">
    <name type="scientific">Asbolus verrucosus</name>
    <name type="common">Desert ironclad beetle</name>
    <dbReference type="NCBI Taxonomy" id="1661398"/>
    <lineage>
        <taxon>Eukaryota</taxon>
        <taxon>Metazoa</taxon>
        <taxon>Ecdysozoa</taxon>
        <taxon>Arthropoda</taxon>
        <taxon>Hexapoda</taxon>
        <taxon>Insecta</taxon>
        <taxon>Pterygota</taxon>
        <taxon>Neoptera</taxon>
        <taxon>Endopterygota</taxon>
        <taxon>Coleoptera</taxon>
        <taxon>Polyphaga</taxon>
        <taxon>Cucujiformia</taxon>
        <taxon>Tenebrionidae</taxon>
        <taxon>Pimeliinae</taxon>
        <taxon>Asbolus</taxon>
    </lineage>
</organism>
<dbReference type="FunFam" id="2.40.10.10:FF:000002">
    <property type="entry name" value="Transmembrane protease serine"/>
    <property type="match status" value="1"/>
</dbReference>
<dbReference type="InterPro" id="IPR043504">
    <property type="entry name" value="Peptidase_S1_PA_chymotrypsin"/>
</dbReference>
<sequence length="579" mass="64271">MSTKKCENYKKHFQTSPPSTESIDAELGEFPHTVALAYYNEKVEAYKFRCGGALISSKYLVAPAHCVNVKDQKLKLARIGSVSVPVGIKTPDSQLDHNIAKISVHPNYNKGTYTNDIAVIELEKEVNFSDHIRPACLNTETGHEEVVLTEWGKDESLTKVILHKLKLSPISHQECNKQYTEKFKRPIADSEMCAAHNRNDTCRGDLQGPLQVPNGKLFTLVALPSYGPGCGVDFPALYTKIYNYLEWIESIIMAQLQEGLRCKTSNLDGICTLEPDCPQATNSIQQYGHHDLTRCGFQNFTEIVCCPGSHLPFVETTTSKPIRKSIQACEEYKAVVTPLSILGGGRASSKEYPHMAALGFYSEERKVYEFSCGGTLISNKFVITAAHCIVNIERNELKIVRIGEVHVPSEITTADLMDRHVKRSIVHPAFKRKGNINDIALAELEKTVYFTRYAKPACLHSGEDEPENLEVIGWGKLGPTGNRSPVLQKAKIKLASFKKCAQSYRAKYGVTLNNRQICATSNKSDTCEGDSGGPLQIKQGKLYVLIGITSFGEECGGNLPGIYTKIHSYLDWIESIVWA</sequence>
<dbReference type="Pfam" id="PF00089">
    <property type="entry name" value="Trypsin"/>
    <property type="match status" value="2"/>
</dbReference>
<feature type="domain" description="Peptidase S1" evidence="7">
    <location>
        <begin position="341"/>
        <end position="578"/>
    </location>
</feature>
<dbReference type="InterPro" id="IPR033116">
    <property type="entry name" value="TRYPSIN_SER"/>
</dbReference>
<evidence type="ECO:0000256" key="3">
    <source>
        <dbReference type="ARBA" id="ARBA00023180"/>
    </source>
</evidence>